<reference evidence="3" key="1">
    <citation type="submission" date="2020-08" db="EMBL/GenBank/DDBJ databases">
        <title>Multicomponent nature underlies the extraordinary mechanical properties of spider dragline silk.</title>
        <authorList>
            <person name="Kono N."/>
            <person name="Nakamura H."/>
            <person name="Mori M."/>
            <person name="Yoshida Y."/>
            <person name="Ohtoshi R."/>
            <person name="Malay A.D."/>
            <person name="Moran D.A.P."/>
            <person name="Tomita M."/>
            <person name="Numata K."/>
            <person name="Arakawa K."/>
        </authorList>
    </citation>
    <scope>NUCLEOTIDE SEQUENCE</scope>
</reference>
<feature type="transmembrane region" description="Helical" evidence="2">
    <location>
        <begin position="92"/>
        <end position="112"/>
    </location>
</feature>
<comment type="caution">
    <text evidence="3">The sequence shown here is derived from an EMBL/GenBank/DDBJ whole genome shotgun (WGS) entry which is preliminary data.</text>
</comment>
<dbReference type="Proteomes" id="UP000886998">
    <property type="component" value="Unassembled WGS sequence"/>
</dbReference>
<evidence type="ECO:0000256" key="2">
    <source>
        <dbReference type="SAM" id="Phobius"/>
    </source>
</evidence>
<evidence type="ECO:0000313" key="4">
    <source>
        <dbReference type="Proteomes" id="UP000886998"/>
    </source>
</evidence>
<dbReference type="InterPro" id="IPR038050">
    <property type="entry name" value="Neuro_actylchol_rec"/>
</dbReference>
<keyword evidence="2" id="KW-0812">Transmembrane</keyword>
<dbReference type="AlphaFoldDB" id="A0A8X6IM38"/>
<dbReference type="SUPFAM" id="SSF90112">
    <property type="entry name" value="Neurotransmitter-gated ion-channel transmembrane pore"/>
    <property type="match status" value="1"/>
</dbReference>
<protein>
    <submittedName>
        <fullName evidence="3">Uncharacterized protein</fullName>
    </submittedName>
</protein>
<feature type="compositionally biased region" description="Basic and acidic residues" evidence="1">
    <location>
        <begin position="40"/>
        <end position="52"/>
    </location>
</feature>
<proteinExistence type="predicted"/>
<organism evidence="3 4">
    <name type="scientific">Trichonephila inaurata madagascariensis</name>
    <dbReference type="NCBI Taxonomy" id="2747483"/>
    <lineage>
        <taxon>Eukaryota</taxon>
        <taxon>Metazoa</taxon>
        <taxon>Ecdysozoa</taxon>
        <taxon>Arthropoda</taxon>
        <taxon>Chelicerata</taxon>
        <taxon>Arachnida</taxon>
        <taxon>Araneae</taxon>
        <taxon>Araneomorphae</taxon>
        <taxon>Entelegynae</taxon>
        <taxon>Araneoidea</taxon>
        <taxon>Nephilidae</taxon>
        <taxon>Trichonephila</taxon>
        <taxon>Trichonephila inaurata</taxon>
    </lineage>
</organism>
<name>A0A8X6IM38_9ARAC</name>
<keyword evidence="2" id="KW-1133">Transmembrane helix</keyword>
<sequence length="120" mass="13852">MAVTRFLLTLKPGAVDSRFEVNDFLGKAFQFTAVNFARNSEPKETSPEEKNHARIMNSEQKEDNVSEHSSGVNEKNGWFCHLVFRDVTKVDLVSRILFPLTFSVFSIAYWTYYLMIYNTA</sequence>
<dbReference type="GO" id="GO:0016020">
    <property type="term" value="C:membrane"/>
    <property type="evidence" value="ECO:0007669"/>
    <property type="project" value="InterPro"/>
</dbReference>
<feature type="region of interest" description="Disordered" evidence="1">
    <location>
        <begin position="39"/>
        <end position="73"/>
    </location>
</feature>
<evidence type="ECO:0000256" key="1">
    <source>
        <dbReference type="SAM" id="MobiDB-lite"/>
    </source>
</evidence>
<dbReference type="OrthoDB" id="6424452at2759"/>
<accession>A0A8X6IM38</accession>
<dbReference type="EMBL" id="BMAV01026463">
    <property type="protein sequence ID" value="GFS50556.1"/>
    <property type="molecule type" value="Genomic_DNA"/>
</dbReference>
<dbReference type="InterPro" id="IPR036719">
    <property type="entry name" value="Neuro-gated_channel_TM_sf"/>
</dbReference>
<dbReference type="GO" id="GO:0006811">
    <property type="term" value="P:monoatomic ion transport"/>
    <property type="evidence" value="ECO:0007669"/>
    <property type="project" value="InterPro"/>
</dbReference>
<gene>
    <name evidence="3" type="ORF">TNIN_359721</name>
</gene>
<dbReference type="Gene3D" id="1.20.58.390">
    <property type="entry name" value="Neurotransmitter-gated ion-channel transmembrane domain"/>
    <property type="match status" value="1"/>
</dbReference>
<evidence type="ECO:0000313" key="3">
    <source>
        <dbReference type="EMBL" id="GFS50556.1"/>
    </source>
</evidence>
<keyword evidence="2" id="KW-0472">Membrane</keyword>
<keyword evidence="4" id="KW-1185">Reference proteome</keyword>